<feature type="compositionally biased region" description="Polar residues" evidence="1">
    <location>
        <begin position="189"/>
        <end position="199"/>
    </location>
</feature>
<dbReference type="Proteomes" id="UP001303160">
    <property type="component" value="Unassembled WGS sequence"/>
</dbReference>
<feature type="region of interest" description="Disordered" evidence="1">
    <location>
        <begin position="339"/>
        <end position="358"/>
    </location>
</feature>
<feature type="region of interest" description="Disordered" evidence="1">
    <location>
        <begin position="127"/>
        <end position="328"/>
    </location>
</feature>
<gene>
    <name evidence="2" type="ORF">QBC40DRAFT_256165</name>
</gene>
<reference evidence="2" key="2">
    <citation type="submission" date="2023-05" db="EMBL/GenBank/DDBJ databases">
        <authorList>
            <consortium name="Lawrence Berkeley National Laboratory"/>
            <person name="Steindorff A."/>
            <person name="Hensen N."/>
            <person name="Bonometti L."/>
            <person name="Westerberg I."/>
            <person name="Brannstrom I.O."/>
            <person name="Guillou S."/>
            <person name="Cros-Aarteil S."/>
            <person name="Calhoun S."/>
            <person name="Haridas S."/>
            <person name="Kuo A."/>
            <person name="Mondo S."/>
            <person name="Pangilinan J."/>
            <person name="Riley R."/>
            <person name="Labutti K."/>
            <person name="Andreopoulos B."/>
            <person name="Lipzen A."/>
            <person name="Chen C."/>
            <person name="Yanf M."/>
            <person name="Daum C."/>
            <person name="Ng V."/>
            <person name="Clum A."/>
            <person name="Ohm R."/>
            <person name="Martin F."/>
            <person name="Silar P."/>
            <person name="Natvig D."/>
            <person name="Lalanne C."/>
            <person name="Gautier V."/>
            <person name="Ament-Velasquez S.L."/>
            <person name="Kruys A."/>
            <person name="Hutchinson M.I."/>
            <person name="Powell A.J."/>
            <person name="Barry K."/>
            <person name="Miller A.N."/>
            <person name="Grigoriev I.V."/>
            <person name="Debuchy R."/>
            <person name="Gladieux P."/>
            <person name="Thoren M.H."/>
            <person name="Johannesson H."/>
        </authorList>
    </citation>
    <scope>NUCLEOTIDE SEQUENCE</scope>
    <source>
        <strain evidence="2">CBS 315.58</strain>
    </source>
</reference>
<dbReference type="AlphaFoldDB" id="A0AAN7ARC9"/>
<feature type="compositionally biased region" description="Basic and acidic residues" evidence="1">
    <location>
        <begin position="269"/>
        <end position="304"/>
    </location>
</feature>
<feature type="compositionally biased region" description="Low complexity" evidence="1">
    <location>
        <begin position="146"/>
        <end position="188"/>
    </location>
</feature>
<evidence type="ECO:0000313" key="2">
    <source>
        <dbReference type="EMBL" id="KAK4198291.1"/>
    </source>
</evidence>
<feature type="compositionally biased region" description="Low complexity" evidence="1">
    <location>
        <begin position="1"/>
        <end position="15"/>
    </location>
</feature>
<dbReference type="EMBL" id="MU863948">
    <property type="protein sequence ID" value="KAK4198291.1"/>
    <property type="molecule type" value="Genomic_DNA"/>
</dbReference>
<keyword evidence="3" id="KW-1185">Reference proteome</keyword>
<accession>A0AAN7ARC9</accession>
<feature type="compositionally biased region" description="Low complexity" evidence="1">
    <location>
        <begin position="243"/>
        <end position="261"/>
    </location>
</feature>
<evidence type="ECO:0000256" key="1">
    <source>
        <dbReference type="SAM" id="MobiDB-lite"/>
    </source>
</evidence>
<proteinExistence type="predicted"/>
<feature type="region of interest" description="Disordered" evidence="1">
    <location>
        <begin position="1"/>
        <end position="31"/>
    </location>
</feature>
<reference evidence="2" key="1">
    <citation type="journal article" date="2023" name="Mol. Phylogenet. Evol.">
        <title>Genome-scale phylogeny and comparative genomics of the fungal order Sordariales.</title>
        <authorList>
            <person name="Hensen N."/>
            <person name="Bonometti L."/>
            <person name="Westerberg I."/>
            <person name="Brannstrom I.O."/>
            <person name="Guillou S."/>
            <person name="Cros-Aarteil S."/>
            <person name="Calhoun S."/>
            <person name="Haridas S."/>
            <person name="Kuo A."/>
            <person name="Mondo S."/>
            <person name="Pangilinan J."/>
            <person name="Riley R."/>
            <person name="LaButti K."/>
            <person name="Andreopoulos B."/>
            <person name="Lipzen A."/>
            <person name="Chen C."/>
            <person name="Yan M."/>
            <person name="Daum C."/>
            <person name="Ng V."/>
            <person name="Clum A."/>
            <person name="Steindorff A."/>
            <person name="Ohm R.A."/>
            <person name="Martin F."/>
            <person name="Silar P."/>
            <person name="Natvig D.O."/>
            <person name="Lalanne C."/>
            <person name="Gautier V."/>
            <person name="Ament-Velasquez S.L."/>
            <person name="Kruys A."/>
            <person name="Hutchinson M.I."/>
            <person name="Powell A.J."/>
            <person name="Barry K."/>
            <person name="Miller A.N."/>
            <person name="Grigoriev I.V."/>
            <person name="Debuchy R."/>
            <person name="Gladieux P."/>
            <person name="Hiltunen Thoren M."/>
            <person name="Johannesson H."/>
        </authorList>
    </citation>
    <scope>NUCLEOTIDE SEQUENCE</scope>
    <source>
        <strain evidence="2">CBS 315.58</strain>
    </source>
</reference>
<organism evidence="2 3">
    <name type="scientific">Triangularia verruculosa</name>
    <dbReference type="NCBI Taxonomy" id="2587418"/>
    <lineage>
        <taxon>Eukaryota</taxon>
        <taxon>Fungi</taxon>
        <taxon>Dikarya</taxon>
        <taxon>Ascomycota</taxon>
        <taxon>Pezizomycotina</taxon>
        <taxon>Sordariomycetes</taxon>
        <taxon>Sordariomycetidae</taxon>
        <taxon>Sordariales</taxon>
        <taxon>Podosporaceae</taxon>
        <taxon>Triangularia</taxon>
    </lineage>
</organism>
<evidence type="ECO:0000313" key="3">
    <source>
        <dbReference type="Proteomes" id="UP001303160"/>
    </source>
</evidence>
<protein>
    <submittedName>
        <fullName evidence="2">Uncharacterized protein</fullName>
    </submittedName>
</protein>
<sequence>MRHSHSSTAAGPSSSLDQHKHHMSSSYGGHDYENLLRARELRRQQAREYDVARQQQSAQYWQAKEEQDLAKALEDSFITETAHRLFLKNKQREEDRVRKAQEDLFREQHRQEVDRARERYYIDQYYQHQKEKAERREKRKERKAQQKQQQQQHQHVSFATPSSDPATPTPVPSVSSPSSTYSTLTTSSNGTEEISNPDNKQLVRLEKRFQLRRPSPENDNPNTGKEVYHNPFMQPASRAYFYTPPSRSGTTSPTISLSTLPPRSPARYLRHDPEKEREISQREIDRQRAQDKVKDWMGGREHGTRYRSNGRFQKETRRSRSRSRAGRYYGDGYHETVWEKEERETKVEADDWVYRGSR</sequence>
<name>A0AAN7ARC9_9PEZI</name>
<comment type="caution">
    <text evidence="2">The sequence shown here is derived from an EMBL/GenBank/DDBJ whole genome shotgun (WGS) entry which is preliminary data.</text>
</comment>